<proteinExistence type="predicted"/>
<accession>A0A502FSR0</accession>
<sequence>MKVVSLAARTRADIDAQVAKVLRGLGNPEPPVDLRFVRELLRLDRDYYSTTDDGVLRATLSRMLVAGRQVLQRPTLLRDAVRSLSLKALYLPDQKRILLDRDLPALKHRWNEAHEIGHDIIPWHAGMFFGDTAVTLTPACHEIMEAEANYAAGQMLFLNSRFPEAALSGPPRLDNIRALGKLFGNSLTSTLWRFVEQAHDGKPMVALVSGHPHPARRKEDFDPLHPCRYCVESPPFRDRFAGVSEAGLFGLVCSYAGAQSGGPLGEGEVLLADQNGDDHVFHFETFFNGHEALTLGVWLHARIRL</sequence>
<evidence type="ECO:0000313" key="1">
    <source>
        <dbReference type="EMBL" id="TPG52449.1"/>
    </source>
</evidence>
<evidence type="ECO:0000313" key="2">
    <source>
        <dbReference type="Proteomes" id="UP000317078"/>
    </source>
</evidence>
<reference evidence="1 2" key="1">
    <citation type="journal article" date="2019" name="Environ. Microbiol.">
        <title>Species interactions and distinct microbial communities in high Arctic permafrost affected cryosols are associated with the CH4 and CO2 gas fluxes.</title>
        <authorList>
            <person name="Altshuler I."/>
            <person name="Hamel J."/>
            <person name="Turney S."/>
            <person name="Magnuson E."/>
            <person name="Levesque R."/>
            <person name="Greer C."/>
            <person name="Whyte L.G."/>
        </authorList>
    </citation>
    <scope>NUCLEOTIDE SEQUENCE [LARGE SCALE GENOMIC DNA]</scope>
    <source>
        <strain evidence="1 2">S9.3B</strain>
    </source>
</reference>
<protein>
    <submittedName>
        <fullName evidence="1">DUF955 domain-containing protein</fullName>
    </submittedName>
</protein>
<dbReference type="OrthoDB" id="266526at2"/>
<organism evidence="1 2">
    <name type="scientific">Muricoccus nepalensis</name>
    <dbReference type="NCBI Taxonomy" id="1854500"/>
    <lineage>
        <taxon>Bacteria</taxon>
        <taxon>Pseudomonadati</taxon>
        <taxon>Pseudomonadota</taxon>
        <taxon>Alphaproteobacteria</taxon>
        <taxon>Acetobacterales</taxon>
        <taxon>Roseomonadaceae</taxon>
        <taxon>Muricoccus</taxon>
    </lineage>
</organism>
<dbReference type="EMBL" id="RCZP01000020">
    <property type="protein sequence ID" value="TPG52449.1"/>
    <property type="molecule type" value="Genomic_DNA"/>
</dbReference>
<name>A0A502FSR0_9PROT</name>
<dbReference type="AlphaFoldDB" id="A0A502FSR0"/>
<dbReference type="Proteomes" id="UP000317078">
    <property type="component" value="Unassembled WGS sequence"/>
</dbReference>
<dbReference type="RefSeq" id="WP_140885103.1">
    <property type="nucleotide sequence ID" value="NZ_RCZP01000020.1"/>
</dbReference>
<comment type="caution">
    <text evidence="1">The sequence shown here is derived from an EMBL/GenBank/DDBJ whole genome shotgun (WGS) entry which is preliminary data.</text>
</comment>
<keyword evidence="2" id="KW-1185">Reference proteome</keyword>
<gene>
    <name evidence="1" type="ORF">EAH89_17935</name>
</gene>